<dbReference type="Proteomes" id="UP000005801">
    <property type="component" value="Unassembled WGS sequence"/>
</dbReference>
<dbReference type="GO" id="GO:0005737">
    <property type="term" value="C:cytoplasm"/>
    <property type="evidence" value="ECO:0007669"/>
    <property type="project" value="TreeGrafter"/>
</dbReference>
<gene>
    <name evidence="2" type="ORF">PPSIR1_30923</name>
</gene>
<sequence>MRWIVGDLQGCVRELEDLLAAIAFDEHRDELWAAGDVINRGPHSLETARLWRALGGRGMIGNHEVYALCARSGRWPRKSDTLDALYDAPDGEALLGALRDLPALALLPGDGDGVPDTWLVHAGLHPEWTDLHALAPLLGGPAQTGPHDDDWLLSEAVSFATRVRCCTETGARTRFDRQPEDCPPPYQPWDALYAGATRVVHGHWAWRGHYRGPKTIGLDSGCVYGGPLTAWCVEEDRVVQVPARG</sequence>
<dbReference type="STRING" id="391625.PPSIR1_30923"/>
<dbReference type="GO" id="GO:0110154">
    <property type="term" value="P:RNA decapping"/>
    <property type="evidence" value="ECO:0007669"/>
    <property type="project" value="TreeGrafter"/>
</dbReference>
<feature type="domain" description="Calcineurin-like phosphoesterase" evidence="1">
    <location>
        <begin position="3"/>
        <end position="154"/>
    </location>
</feature>
<dbReference type="RefSeq" id="WP_006975703.1">
    <property type="nucleotide sequence ID" value="NZ_ABCS01000102.1"/>
</dbReference>
<proteinExistence type="predicted"/>
<reference evidence="2 3" key="1">
    <citation type="submission" date="2007-06" db="EMBL/GenBank/DDBJ databases">
        <authorList>
            <person name="Shimkets L."/>
            <person name="Ferriera S."/>
            <person name="Johnson J."/>
            <person name="Kravitz S."/>
            <person name="Beeson K."/>
            <person name="Sutton G."/>
            <person name="Rogers Y.-H."/>
            <person name="Friedman R."/>
            <person name="Frazier M."/>
            <person name="Venter J.C."/>
        </authorList>
    </citation>
    <scope>NUCLEOTIDE SEQUENCE [LARGE SCALE GENOMIC DNA]</scope>
    <source>
        <strain evidence="2 3">SIR-1</strain>
    </source>
</reference>
<dbReference type="GO" id="GO:0008803">
    <property type="term" value="F:bis(5'-nucleosyl)-tetraphosphatase (symmetrical) activity"/>
    <property type="evidence" value="ECO:0007669"/>
    <property type="project" value="TreeGrafter"/>
</dbReference>
<dbReference type="SUPFAM" id="SSF56300">
    <property type="entry name" value="Metallo-dependent phosphatases"/>
    <property type="match status" value="1"/>
</dbReference>
<dbReference type="InterPro" id="IPR029052">
    <property type="entry name" value="Metallo-depent_PP-like"/>
</dbReference>
<organism evidence="2 3">
    <name type="scientific">Plesiocystis pacifica SIR-1</name>
    <dbReference type="NCBI Taxonomy" id="391625"/>
    <lineage>
        <taxon>Bacteria</taxon>
        <taxon>Pseudomonadati</taxon>
        <taxon>Myxococcota</taxon>
        <taxon>Polyangia</taxon>
        <taxon>Nannocystales</taxon>
        <taxon>Nannocystaceae</taxon>
        <taxon>Plesiocystis</taxon>
    </lineage>
</organism>
<dbReference type="PANTHER" id="PTHR42850:SF11">
    <property type="entry name" value="BIS(5'-NUCLEOSYL)-TETRAPHOSPHATASE [SYMMETRICAL]"/>
    <property type="match status" value="1"/>
</dbReference>
<dbReference type="OrthoDB" id="9807890at2"/>
<evidence type="ECO:0000313" key="3">
    <source>
        <dbReference type="Proteomes" id="UP000005801"/>
    </source>
</evidence>
<accession>A6GG63</accession>
<dbReference type="PANTHER" id="PTHR42850">
    <property type="entry name" value="METALLOPHOSPHOESTERASE"/>
    <property type="match status" value="1"/>
</dbReference>
<dbReference type="AlphaFoldDB" id="A6GG63"/>
<dbReference type="eggNOG" id="COG0639">
    <property type="taxonomic scope" value="Bacteria"/>
</dbReference>
<evidence type="ECO:0000259" key="1">
    <source>
        <dbReference type="Pfam" id="PF00149"/>
    </source>
</evidence>
<keyword evidence="3" id="KW-1185">Reference proteome</keyword>
<dbReference type="InterPro" id="IPR004843">
    <property type="entry name" value="Calcineurin-like_PHP"/>
</dbReference>
<dbReference type="InterPro" id="IPR050126">
    <property type="entry name" value="Ap4A_hydrolase"/>
</dbReference>
<protein>
    <submittedName>
        <fullName evidence="2">Bis(5'-nucleosyl)-tetraphosphatase</fullName>
    </submittedName>
</protein>
<comment type="caution">
    <text evidence="2">The sequence shown here is derived from an EMBL/GenBank/DDBJ whole genome shotgun (WGS) entry which is preliminary data.</text>
</comment>
<dbReference type="Gene3D" id="3.60.21.10">
    <property type="match status" value="1"/>
</dbReference>
<dbReference type="Pfam" id="PF00149">
    <property type="entry name" value="Metallophos"/>
    <property type="match status" value="1"/>
</dbReference>
<evidence type="ECO:0000313" key="2">
    <source>
        <dbReference type="EMBL" id="EDM75132.1"/>
    </source>
</evidence>
<dbReference type="GO" id="GO:0016791">
    <property type="term" value="F:phosphatase activity"/>
    <property type="evidence" value="ECO:0007669"/>
    <property type="project" value="TreeGrafter"/>
</dbReference>
<dbReference type="EMBL" id="ABCS01000102">
    <property type="protein sequence ID" value="EDM75132.1"/>
    <property type="molecule type" value="Genomic_DNA"/>
</dbReference>
<name>A6GG63_9BACT</name>